<dbReference type="Proteomes" id="UP001291623">
    <property type="component" value="Unassembled WGS sequence"/>
</dbReference>
<evidence type="ECO:0000313" key="2">
    <source>
        <dbReference type="Proteomes" id="UP001291623"/>
    </source>
</evidence>
<protein>
    <submittedName>
        <fullName evidence="1">Uncharacterized protein</fullName>
    </submittedName>
</protein>
<proteinExistence type="predicted"/>
<organism evidence="1 2">
    <name type="scientific">Anisodus tanguticus</name>
    <dbReference type="NCBI Taxonomy" id="243964"/>
    <lineage>
        <taxon>Eukaryota</taxon>
        <taxon>Viridiplantae</taxon>
        <taxon>Streptophyta</taxon>
        <taxon>Embryophyta</taxon>
        <taxon>Tracheophyta</taxon>
        <taxon>Spermatophyta</taxon>
        <taxon>Magnoliopsida</taxon>
        <taxon>eudicotyledons</taxon>
        <taxon>Gunneridae</taxon>
        <taxon>Pentapetalae</taxon>
        <taxon>asterids</taxon>
        <taxon>lamiids</taxon>
        <taxon>Solanales</taxon>
        <taxon>Solanaceae</taxon>
        <taxon>Solanoideae</taxon>
        <taxon>Hyoscyameae</taxon>
        <taxon>Anisodus</taxon>
    </lineage>
</organism>
<name>A0AAE1VK00_9SOLA</name>
<gene>
    <name evidence="1" type="ORF">RND71_014536</name>
</gene>
<dbReference type="EMBL" id="JAVYJV010000007">
    <property type="protein sequence ID" value="KAK4366656.1"/>
    <property type="molecule type" value="Genomic_DNA"/>
</dbReference>
<sequence>MMIEGGPIYTVHNNFITTPRYSIKLPSLYGDAILALGPPLEIINDMIYANLVRNAEGFSLGGLERVIPIGELKSCLENNMTDGSIIVWTELGVIHPKNQVQCVPLRGTWIARIDTLNLLQALHRSIWSSEQAILDMMQLSRGSIFAWTELGVFLELETRARAYHGHTLQSKRYLSNMLLCDFFIKP</sequence>
<reference evidence="1" key="1">
    <citation type="submission" date="2023-12" db="EMBL/GenBank/DDBJ databases">
        <title>Genome assembly of Anisodus tanguticus.</title>
        <authorList>
            <person name="Wang Y.-J."/>
        </authorList>
    </citation>
    <scope>NUCLEOTIDE SEQUENCE</scope>
    <source>
        <strain evidence="1">KB-2021</strain>
        <tissue evidence="1">Leaf</tissue>
    </source>
</reference>
<keyword evidence="2" id="KW-1185">Reference proteome</keyword>
<evidence type="ECO:0000313" key="1">
    <source>
        <dbReference type="EMBL" id="KAK4366656.1"/>
    </source>
</evidence>
<accession>A0AAE1VK00</accession>
<dbReference type="AlphaFoldDB" id="A0AAE1VK00"/>
<comment type="caution">
    <text evidence="1">The sequence shown here is derived from an EMBL/GenBank/DDBJ whole genome shotgun (WGS) entry which is preliminary data.</text>
</comment>